<keyword evidence="2" id="KW-1185">Reference proteome</keyword>
<dbReference type="OrthoDB" id="10363959at2759"/>
<sequence length="65" mass="7266">MYVVANIQSSSLHVLVIKRFRWSNGGNSIVAETLDDYSRISIDVASVVGVLDTQVNRTIDTAQRW</sequence>
<protein>
    <submittedName>
        <fullName evidence="1">Uncharacterized protein</fullName>
    </submittedName>
</protein>
<dbReference type="Proteomes" id="UP000237105">
    <property type="component" value="Unassembled WGS sequence"/>
</dbReference>
<name>A0A2P5CA66_PARAD</name>
<comment type="caution">
    <text evidence="1">The sequence shown here is derived from an EMBL/GenBank/DDBJ whole genome shotgun (WGS) entry which is preliminary data.</text>
</comment>
<gene>
    <name evidence="1" type="ORF">PanWU01x14_170390</name>
</gene>
<reference evidence="2" key="1">
    <citation type="submission" date="2016-06" db="EMBL/GenBank/DDBJ databases">
        <title>Parallel loss of symbiosis genes in relatives of nitrogen-fixing non-legume Parasponia.</title>
        <authorList>
            <person name="Van Velzen R."/>
            <person name="Holmer R."/>
            <person name="Bu F."/>
            <person name="Rutten L."/>
            <person name="Van Zeijl A."/>
            <person name="Liu W."/>
            <person name="Santuari L."/>
            <person name="Cao Q."/>
            <person name="Sharma T."/>
            <person name="Shen D."/>
            <person name="Roswanjaya Y."/>
            <person name="Wardhani T."/>
            <person name="Kalhor M.S."/>
            <person name="Jansen J."/>
            <person name="Van den Hoogen J."/>
            <person name="Gungor B."/>
            <person name="Hartog M."/>
            <person name="Hontelez J."/>
            <person name="Verver J."/>
            <person name="Yang W.-C."/>
            <person name="Schijlen E."/>
            <person name="Repin R."/>
            <person name="Schilthuizen M."/>
            <person name="Schranz E."/>
            <person name="Heidstra R."/>
            <person name="Miyata K."/>
            <person name="Fedorova E."/>
            <person name="Kohlen W."/>
            <person name="Bisseling T."/>
            <person name="Smit S."/>
            <person name="Geurts R."/>
        </authorList>
    </citation>
    <scope>NUCLEOTIDE SEQUENCE [LARGE SCALE GENOMIC DNA]</scope>
    <source>
        <strain evidence="2">cv. WU1-14</strain>
    </source>
</reference>
<evidence type="ECO:0000313" key="2">
    <source>
        <dbReference type="Proteomes" id="UP000237105"/>
    </source>
</evidence>
<proteinExistence type="predicted"/>
<evidence type="ECO:0000313" key="1">
    <source>
        <dbReference type="EMBL" id="PON57949.1"/>
    </source>
</evidence>
<organism evidence="1 2">
    <name type="scientific">Parasponia andersonii</name>
    <name type="common">Sponia andersonii</name>
    <dbReference type="NCBI Taxonomy" id="3476"/>
    <lineage>
        <taxon>Eukaryota</taxon>
        <taxon>Viridiplantae</taxon>
        <taxon>Streptophyta</taxon>
        <taxon>Embryophyta</taxon>
        <taxon>Tracheophyta</taxon>
        <taxon>Spermatophyta</taxon>
        <taxon>Magnoliopsida</taxon>
        <taxon>eudicotyledons</taxon>
        <taxon>Gunneridae</taxon>
        <taxon>Pentapetalae</taxon>
        <taxon>rosids</taxon>
        <taxon>fabids</taxon>
        <taxon>Rosales</taxon>
        <taxon>Cannabaceae</taxon>
        <taxon>Parasponia</taxon>
    </lineage>
</organism>
<dbReference type="EMBL" id="JXTB01000154">
    <property type="protein sequence ID" value="PON57949.1"/>
    <property type="molecule type" value="Genomic_DNA"/>
</dbReference>
<accession>A0A2P5CA66</accession>
<dbReference type="AlphaFoldDB" id="A0A2P5CA66"/>